<feature type="domain" description="Ferric siderophore reductase C-terminal" evidence="1">
    <location>
        <begin position="201"/>
        <end position="221"/>
    </location>
</feature>
<reference evidence="2 3" key="1">
    <citation type="submission" date="2020-07" db="EMBL/GenBank/DDBJ databases">
        <title>non toxigenic Corynebacterium sp. nov from a clinical source.</title>
        <authorList>
            <person name="Bernier A.-M."/>
            <person name="Bernard K."/>
        </authorList>
    </citation>
    <scope>NUCLEOTIDE SEQUENCE [LARGE SCALE GENOMIC DNA]</scope>
    <source>
        <strain evidence="3">NML 93-0612</strain>
    </source>
</reference>
<accession>A0A7G5FEJ7</accession>
<evidence type="ECO:0000313" key="3">
    <source>
        <dbReference type="Proteomes" id="UP000515570"/>
    </source>
</evidence>
<sequence>MSLPWGSLVAESPRFEQFVSGGAVVSGTDWIADSVAAGAEQFQLPPKQLAQLWWYSFGGGVVAPSVHLMVGFDAVPSLSFDAGELRCSGFWTGFSTSVSAPSVAEAGACLAESTAPLIDLLCSEFSLRPAPLVSLMVDALRQSALEAGNEHFSPALGVSVARDLVAGFAGPAGSYFGVLDGEVVSLADAEATDDMFVFAPRQSCCMVYRSPGSGLCTSCPKRPAEKRVQDMIALADSFAW</sequence>
<dbReference type="InterPro" id="IPR024726">
    <property type="entry name" value="FhuF_C"/>
</dbReference>
<dbReference type="AlphaFoldDB" id="A0A7G5FEJ7"/>
<proteinExistence type="predicted"/>
<protein>
    <submittedName>
        <fullName evidence="2">(2Fe-2S)-binding protein</fullName>
    </submittedName>
</protein>
<dbReference type="Proteomes" id="UP000515570">
    <property type="component" value="Chromosome"/>
</dbReference>
<dbReference type="GO" id="GO:0051537">
    <property type="term" value="F:2 iron, 2 sulfur cluster binding"/>
    <property type="evidence" value="ECO:0007669"/>
    <property type="project" value="InterPro"/>
</dbReference>
<dbReference type="RefSeq" id="WP_182385845.1">
    <property type="nucleotide sequence ID" value="NZ_CP059833.1"/>
</dbReference>
<gene>
    <name evidence="2" type="ORF">HW450_12005</name>
</gene>
<name>A0A7G5FEJ7_9CORY</name>
<organism evidence="2 3">
    <name type="scientific">Corynebacterium hindlerae</name>
    <dbReference type="NCBI Taxonomy" id="699041"/>
    <lineage>
        <taxon>Bacteria</taxon>
        <taxon>Bacillati</taxon>
        <taxon>Actinomycetota</taxon>
        <taxon>Actinomycetes</taxon>
        <taxon>Mycobacteriales</taxon>
        <taxon>Corynebacteriaceae</taxon>
        <taxon>Corynebacterium</taxon>
    </lineage>
</organism>
<dbReference type="EMBL" id="CP059833">
    <property type="protein sequence ID" value="QMV85038.1"/>
    <property type="molecule type" value="Genomic_DNA"/>
</dbReference>
<evidence type="ECO:0000313" key="2">
    <source>
        <dbReference type="EMBL" id="QMV85038.1"/>
    </source>
</evidence>
<keyword evidence="3" id="KW-1185">Reference proteome</keyword>
<evidence type="ECO:0000259" key="1">
    <source>
        <dbReference type="Pfam" id="PF11575"/>
    </source>
</evidence>
<dbReference type="Pfam" id="PF11575">
    <property type="entry name" value="FhuF_C"/>
    <property type="match status" value="1"/>
</dbReference>